<dbReference type="Proteomes" id="UP000230779">
    <property type="component" value="Unassembled WGS sequence"/>
</dbReference>
<keyword evidence="2" id="KW-0963">Cytoplasm</keyword>
<dbReference type="EMBL" id="PFMD01000039">
    <property type="protein sequence ID" value="PIY96671.1"/>
    <property type="molecule type" value="Genomic_DNA"/>
</dbReference>
<dbReference type="InterPro" id="IPR015946">
    <property type="entry name" value="KH_dom-like_a/b"/>
</dbReference>
<sequence>MPSKRIKQINELIKEEISSIIAKEIELPPNCLVTITKVETSADLKHANIWLSILPTNYQQKGLQFISARAGNIQRIFNPCLKTRNTPKISFRADDSAEKAEHINQLLDTIKK</sequence>
<organism evidence="3 4">
    <name type="scientific">Candidatus Kerfeldbacteria bacterium CG_4_10_14_0_8_um_filter_42_10</name>
    <dbReference type="NCBI Taxonomy" id="2014248"/>
    <lineage>
        <taxon>Bacteria</taxon>
        <taxon>Candidatus Kerfeldiibacteriota</taxon>
    </lineage>
</organism>
<comment type="subunit">
    <text evidence="2">Monomer. Binds 30S ribosomal subunits, but not 50S ribosomal subunits or 70S ribosomes.</text>
</comment>
<dbReference type="GO" id="GO:0030490">
    <property type="term" value="P:maturation of SSU-rRNA"/>
    <property type="evidence" value="ECO:0007669"/>
    <property type="project" value="UniProtKB-UniRule"/>
</dbReference>
<dbReference type="InterPro" id="IPR000238">
    <property type="entry name" value="RbfA"/>
</dbReference>
<dbReference type="GO" id="GO:0005829">
    <property type="term" value="C:cytosol"/>
    <property type="evidence" value="ECO:0007669"/>
    <property type="project" value="TreeGrafter"/>
</dbReference>
<dbReference type="GO" id="GO:0043024">
    <property type="term" value="F:ribosomal small subunit binding"/>
    <property type="evidence" value="ECO:0007669"/>
    <property type="project" value="TreeGrafter"/>
</dbReference>
<protein>
    <recommendedName>
        <fullName evidence="2">Ribosome-binding factor A</fullName>
    </recommendedName>
</protein>
<comment type="caution">
    <text evidence="3">The sequence shown here is derived from an EMBL/GenBank/DDBJ whole genome shotgun (WGS) entry which is preliminary data.</text>
</comment>
<gene>
    <name evidence="2 3" type="primary">rbfA</name>
    <name evidence="3" type="ORF">COY66_03700</name>
</gene>
<evidence type="ECO:0000256" key="2">
    <source>
        <dbReference type="HAMAP-Rule" id="MF_00003"/>
    </source>
</evidence>
<dbReference type="Pfam" id="PF02033">
    <property type="entry name" value="RBFA"/>
    <property type="match status" value="1"/>
</dbReference>
<dbReference type="AlphaFoldDB" id="A0A2M7RJN5"/>
<comment type="subcellular location">
    <subcellularLocation>
        <location evidence="2">Cytoplasm</location>
    </subcellularLocation>
</comment>
<dbReference type="InterPro" id="IPR023799">
    <property type="entry name" value="RbfA_dom_sf"/>
</dbReference>
<reference evidence="3 4" key="1">
    <citation type="submission" date="2017-09" db="EMBL/GenBank/DDBJ databases">
        <title>Depth-based differentiation of microbial function through sediment-hosted aquifers and enrichment of novel symbionts in the deep terrestrial subsurface.</title>
        <authorList>
            <person name="Probst A.J."/>
            <person name="Ladd B."/>
            <person name="Jarett J.K."/>
            <person name="Geller-Mcgrath D.E."/>
            <person name="Sieber C.M."/>
            <person name="Emerson J.B."/>
            <person name="Anantharaman K."/>
            <person name="Thomas B.C."/>
            <person name="Malmstrom R."/>
            <person name="Stieglmeier M."/>
            <person name="Klingl A."/>
            <person name="Woyke T."/>
            <person name="Ryan C.M."/>
            <person name="Banfield J.F."/>
        </authorList>
    </citation>
    <scope>NUCLEOTIDE SEQUENCE [LARGE SCALE GENOMIC DNA]</scope>
    <source>
        <strain evidence="3">CG_4_10_14_0_8_um_filter_42_10</strain>
    </source>
</reference>
<evidence type="ECO:0000313" key="4">
    <source>
        <dbReference type="Proteomes" id="UP000230779"/>
    </source>
</evidence>
<dbReference type="PANTHER" id="PTHR33515">
    <property type="entry name" value="RIBOSOME-BINDING FACTOR A, CHLOROPLASTIC-RELATED"/>
    <property type="match status" value="1"/>
</dbReference>
<dbReference type="NCBIfam" id="TIGR00082">
    <property type="entry name" value="rbfA"/>
    <property type="match status" value="1"/>
</dbReference>
<dbReference type="SUPFAM" id="SSF89919">
    <property type="entry name" value="Ribosome-binding factor A, RbfA"/>
    <property type="match status" value="1"/>
</dbReference>
<comment type="function">
    <text evidence="2">One of several proteins that assist in the late maturation steps of the functional core of the 30S ribosomal subunit. Associates with free 30S ribosomal subunits (but not with 30S subunits that are part of 70S ribosomes or polysomes). Required for efficient processing of 16S rRNA. May interact with the 5'-terminal helix region of 16S rRNA.</text>
</comment>
<name>A0A2M7RJN5_9BACT</name>
<dbReference type="PANTHER" id="PTHR33515:SF1">
    <property type="entry name" value="RIBOSOME-BINDING FACTOR A, CHLOROPLASTIC-RELATED"/>
    <property type="match status" value="1"/>
</dbReference>
<dbReference type="HAMAP" id="MF_00003">
    <property type="entry name" value="RbfA"/>
    <property type="match status" value="1"/>
</dbReference>
<dbReference type="Gene3D" id="3.30.300.20">
    <property type="match status" value="1"/>
</dbReference>
<proteinExistence type="inferred from homology"/>
<evidence type="ECO:0000256" key="1">
    <source>
        <dbReference type="ARBA" id="ARBA00022517"/>
    </source>
</evidence>
<accession>A0A2M7RJN5</accession>
<comment type="similarity">
    <text evidence="2">Belongs to the RbfA family.</text>
</comment>
<keyword evidence="1 2" id="KW-0690">Ribosome biogenesis</keyword>
<evidence type="ECO:0000313" key="3">
    <source>
        <dbReference type="EMBL" id="PIY96671.1"/>
    </source>
</evidence>